<protein>
    <submittedName>
        <fullName evidence="3">Uncharacterized protein</fullName>
    </submittedName>
</protein>
<name>A0A0B6CW69_9GAMM</name>
<keyword evidence="2" id="KW-0472">Membrane</keyword>
<feature type="transmembrane region" description="Helical" evidence="2">
    <location>
        <begin position="6"/>
        <end position="25"/>
    </location>
</feature>
<keyword evidence="2" id="KW-1133">Transmembrane helix</keyword>
<dbReference type="KEGG" id="fpz:LA55_1607"/>
<reference evidence="3 4" key="1">
    <citation type="journal article" date="2015" name="Genome Announc.">
        <title>Genome sequencing of 18 francisella strains to aid in assay development and testing.</title>
        <authorList>
            <person name="Johnson S.L."/>
            <person name="Daligault H.E."/>
            <person name="Davenport K.W."/>
            <person name="Coyne S.R."/>
            <person name="Frey K.G."/>
            <person name="Koroleva G.I."/>
            <person name="Broomall S.M."/>
            <person name="Bishop-Lilly K.A."/>
            <person name="Bruce D.C."/>
            <person name="Chertkov O."/>
            <person name="Freitas T."/>
            <person name="Jaissle J."/>
            <person name="Ladner J.T."/>
            <person name="Rosenzweig C.N."/>
            <person name="Gibbons H.S."/>
            <person name="Palacios G.F."/>
            <person name="Redden C.L."/>
            <person name="Xu Y."/>
            <person name="Minogue T.D."/>
            <person name="Chain P.S."/>
        </authorList>
    </citation>
    <scope>NUCLEOTIDE SEQUENCE [LARGE SCALE GENOMIC DNA]</scope>
    <source>
        <strain evidence="3 4">GA01-2794</strain>
    </source>
</reference>
<evidence type="ECO:0000313" key="3">
    <source>
        <dbReference type="EMBL" id="AJI53080.1"/>
    </source>
</evidence>
<proteinExistence type="predicted"/>
<keyword evidence="2" id="KW-0812">Transmembrane</keyword>
<dbReference type="EMBL" id="CP009440">
    <property type="protein sequence ID" value="AJI53080.1"/>
    <property type="molecule type" value="Genomic_DNA"/>
</dbReference>
<evidence type="ECO:0000256" key="2">
    <source>
        <dbReference type="SAM" id="Phobius"/>
    </source>
</evidence>
<dbReference type="Proteomes" id="UP000031830">
    <property type="component" value="Chromosome"/>
</dbReference>
<gene>
    <name evidence="3" type="ORF">LA55_1607</name>
</gene>
<evidence type="ECO:0000256" key="1">
    <source>
        <dbReference type="SAM" id="MobiDB-lite"/>
    </source>
</evidence>
<feature type="region of interest" description="Disordered" evidence="1">
    <location>
        <begin position="31"/>
        <end position="58"/>
    </location>
</feature>
<dbReference type="RefSeq" id="WP_158409407.1">
    <property type="nucleotide sequence ID" value="NZ_CP009440.1"/>
</dbReference>
<accession>A0A0B6CW69</accession>
<organism evidence="3 4">
    <name type="scientific">Francisella philomiragia</name>
    <dbReference type="NCBI Taxonomy" id="28110"/>
    <lineage>
        <taxon>Bacteria</taxon>
        <taxon>Pseudomonadati</taxon>
        <taxon>Pseudomonadota</taxon>
        <taxon>Gammaproteobacteria</taxon>
        <taxon>Thiotrichales</taxon>
        <taxon>Francisellaceae</taxon>
        <taxon>Francisella</taxon>
    </lineage>
</organism>
<feature type="compositionally biased region" description="Polar residues" evidence="1">
    <location>
        <begin position="35"/>
        <end position="58"/>
    </location>
</feature>
<dbReference type="AlphaFoldDB" id="A0A0B6CW69"/>
<sequence length="58" mass="6527">MKEIILAIIGLVIGAGIIYKIAITIRYKNNKHSSKQINKSSNWFSFGNTTNQSNKNDE</sequence>
<evidence type="ECO:0000313" key="4">
    <source>
        <dbReference type="Proteomes" id="UP000031830"/>
    </source>
</evidence>